<name>A0A6G0T2I5_APHGL</name>
<keyword evidence="5" id="KW-0648">Protein biosynthesis</keyword>
<dbReference type="SUPFAM" id="SSF100950">
    <property type="entry name" value="NagB/RpiA/CoA transferase-like"/>
    <property type="match status" value="1"/>
</dbReference>
<gene>
    <name evidence="10" type="ORF">AGLY_014910</name>
</gene>
<evidence type="ECO:0000256" key="5">
    <source>
        <dbReference type="ARBA" id="ARBA00022917"/>
    </source>
</evidence>
<evidence type="ECO:0000256" key="2">
    <source>
        <dbReference type="ARBA" id="ARBA00007251"/>
    </source>
</evidence>
<evidence type="ECO:0000256" key="6">
    <source>
        <dbReference type="ARBA" id="ARBA00044122"/>
    </source>
</evidence>
<sequence length="425" mass="48479">MCSIISIYEFTKLRVVLIKNQLNCVSCTPNSFFRRAFDFVYTPYSISNKRHTDSGASKPEARKSRSLFKKMLDIDGKTHEMLINNYISNLKIKKWESNYVIAEKTVQLFRHFIDTINWSTTIELLNQLREYGFQITSALPLQFIVGNIIRRILNIVREEYTAARKSSEEEIDVQDSLHKIVTSEDDVDDYNSIVPELKLSIFEHLDEFQMEIESSNEDISKQALEHIHSNEIILTVGKSSEVEMFLKEAAKDRIFEVFITECSPLNHGRQLALNLSKHKIQSTLIPDSTMFGIMSRVNKVIIGVDSVMANGGLRTFNGCHAVALAAAHYSVPVIVLAPMYKLSSRYLCSYNQDAFNEFVSPAGVLNYSDSVVSKVDVYNPTYDYVPPENVTLFISNNGGHSPSYVYRLLSEIYHPLDYDLSVQNK</sequence>
<dbReference type="Gene3D" id="3.40.50.10470">
    <property type="entry name" value="Translation initiation factor eif-2b, domain 2"/>
    <property type="match status" value="1"/>
</dbReference>
<evidence type="ECO:0000256" key="8">
    <source>
        <dbReference type="ARBA" id="ARBA00046432"/>
    </source>
</evidence>
<dbReference type="GO" id="GO:0005829">
    <property type="term" value="C:cytosol"/>
    <property type="evidence" value="ECO:0007669"/>
    <property type="project" value="UniProtKB-SubCell"/>
</dbReference>
<comment type="caution">
    <text evidence="10">The sequence shown here is derived from an EMBL/GenBank/DDBJ whole genome shotgun (WGS) entry which is preliminary data.</text>
</comment>
<dbReference type="InterPro" id="IPR037171">
    <property type="entry name" value="NagB/RpiA_transferase-like"/>
</dbReference>
<evidence type="ECO:0000256" key="1">
    <source>
        <dbReference type="ARBA" id="ARBA00004514"/>
    </source>
</evidence>
<dbReference type="InterPro" id="IPR042529">
    <property type="entry name" value="IF_2B-like_C"/>
</dbReference>
<dbReference type="GO" id="GO:0003743">
    <property type="term" value="F:translation initiation factor activity"/>
    <property type="evidence" value="ECO:0007669"/>
    <property type="project" value="UniProtKB-KW"/>
</dbReference>
<dbReference type="EMBL" id="VYZN01000065">
    <property type="protein sequence ID" value="KAE9524860.1"/>
    <property type="molecule type" value="Genomic_DNA"/>
</dbReference>
<dbReference type="GO" id="GO:0005851">
    <property type="term" value="C:eukaryotic translation initiation factor 2B complex"/>
    <property type="evidence" value="ECO:0007669"/>
    <property type="project" value="TreeGrafter"/>
</dbReference>
<evidence type="ECO:0000256" key="7">
    <source>
        <dbReference type="ARBA" id="ARBA00044228"/>
    </source>
</evidence>
<keyword evidence="4" id="KW-0396">Initiation factor</keyword>
<organism evidence="10 11">
    <name type="scientific">Aphis glycines</name>
    <name type="common">Soybean aphid</name>
    <dbReference type="NCBI Taxonomy" id="307491"/>
    <lineage>
        <taxon>Eukaryota</taxon>
        <taxon>Metazoa</taxon>
        <taxon>Ecdysozoa</taxon>
        <taxon>Arthropoda</taxon>
        <taxon>Hexapoda</taxon>
        <taxon>Insecta</taxon>
        <taxon>Pterygota</taxon>
        <taxon>Neoptera</taxon>
        <taxon>Paraneoptera</taxon>
        <taxon>Hemiptera</taxon>
        <taxon>Sternorrhyncha</taxon>
        <taxon>Aphidomorpha</taxon>
        <taxon>Aphidoidea</taxon>
        <taxon>Aphididae</taxon>
        <taxon>Aphidini</taxon>
        <taxon>Aphis</taxon>
        <taxon>Aphis</taxon>
    </lineage>
</organism>
<dbReference type="PANTHER" id="PTHR45859">
    <property type="entry name" value="TRANSLATION INITIATION FACTOR EIF-2B SUBUNIT BETA"/>
    <property type="match status" value="1"/>
</dbReference>
<keyword evidence="3" id="KW-0963">Cytoplasm</keyword>
<dbReference type="Proteomes" id="UP000475862">
    <property type="component" value="Unassembled WGS sequence"/>
</dbReference>
<dbReference type="GO" id="GO:0005085">
    <property type="term" value="F:guanyl-nucleotide exchange factor activity"/>
    <property type="evidence" value="ECO:0007669"/>
    <property type="project" value="TreeGrafter"/>
</dbReference>
<comment type="subunit">
    <text evidence="8">Component of the translation initiation factor 2B (eIF2B) complex which is a heterodecamer of two sets of five different subunits: alpha, beta, gamma, delta and epsilon. Subunits alpha, beta and delta comprise a regulatory subcomplex and subunits epsilon and gamma comprise a catalytic subcomplex. Within the complex, the hexameric regulatory complex resides at the center, with the two heterodimeric catalytic subcomplexes bound on opposite sides.</text>
</comment>
<proteinExistence type="inferred from homology"/>
<evidence type="ECO:0000313" key="11">
    <source>
        <dbReference type="Proteomes" id="UP000475862"/>
    </source>
</evidence>
<evidence type="ECO:0000256" key="4">
    <source>
        <dbReference type="ARBA" id="ARBA00022540"/>
    </source>
</evidence>
<reference evidence="10 11" key="1">
    <citation type="submission" date="2019-08" db="EMBL/GenBank/DDBJ databases">
        <title>The genome of the soybean aphid Biotype 1, its phylome, world population structure and adaptation to the North American continent.</title>
        <authorList>
            <person name="Giordano R."/>
            <person name="Donthu R.K."/>
            <person name="Hernandez A.G."/>
            <person name="Wright C.L."/>
            <person name="Zimin A.V."/>
        </authorList>
    </citation>
    <scope>NUCLEOTIDE SEQUENCE [LARGE SCALE GENOMIC DNA]</scope>
    <source>
        <tissue evidence="10">Whole aphids</tissue>
    </source>
</reference>
<evidence type="ECO:0000256" key="9">
    <source>
        <dbReference type="RuleBase" id="RU003814"/>
    </source>
</evidence>
<keyword evidence="11" id="KW-1185">Reference proteome</keyword>
<dbReference type="InterPro" id="IPR051855">
    <property type="entry name" value="eIF2B_beta_subunit"/>
</dbReference>
<evidence type="ECO:0000256" key="3">
    <source>
        <dbReference type="ARBA" id="ARBA00022490"/>
    </source>
</evidence>
<dbReference type="InterPro" id="IPR000649">
    <property type="entry name" value="IF-2B-related"/>
</dbReference>
<dbReference type="AlphaFoldDB" id="A0A6G0T2I5"/>
<dbReference type="PANTHER" id="PTHR45859:SF1">
    <property type="entry name" value="TRANSLATION INITIATION FACTOR EIF-2B SUBUNIT BETA"/>
    <property type="match status" value="1"/>
</dbReference>
<comment type="subcellular location">
    <subcellularLocation>
        <location evidence="1">Cytoplasm</location>
        <location evidence="1">Cytosol</location>
    </subcellularLocation>
</comment>
<evidence type="ECO:0000313" key="10">
    <source>
        <dbReference type="EMBL" id="KAE9524860.1"/>
    </source>
</evidence>
<accession>A0A6G0T2I5</accession>
<dbReference type="OrthoDB" id="269919at2759"/>
<comment type="similarity">
    <text evidence="2 9">Belongs to the eIF-2B alpha/beta/delta subunits family.</text>
</comment>
<protein>
    <recommendedName>
        <fullName evidence="6">Translation initiation factor eIF2B subunit beta</fullName>
    </recommendedName>
    <alternativeName>
        <fullName evidence="7">eIF2B GDP-GTP exchange factor subunit beta</fullName>
    </alternativeName>
</protein>
<dbReference type="Pfam" id="PF01008">
    <property type="entry name" value="IF-2B"/>
    <property type="match status" value="1"/>
</dbReference>